<dbReference type="Pfam" id="PF07992">
    <property type="entry name" value="Pyr_redox_2"/>
    <property type="match status" value="1"/>
</dbReference>
<evidence type="ECO:0000313" key="2">
    <source>
        <dbReference type="EMBL" id="ETD72862.1"/>
    </source>
</evidence>
<dbReference type="GO" id="GO:0050660">
    <property type="term" value="F:flavin adenine dinucleotide binding"/>
    <property type="evidence" value="ECO:0007669"/>
    <property type="project" value="TreeGrafter"/>
</dbReference>
<dbReference type="Gene3D" id="3.50.50.60">
    <property type="entry name" value="FAD/NAD(P)-binding domain"/>
    <property type="match status" value="3"/>
</dbReference>
<proteinExistence type="predicted"/>
<comment type="caution">
    <text evidence="2">The sequence shown here is derived from an EMBL/GenBank/DDBJ whole genome shotgun (WGS) entry which is preliminary data.</text>
</comment>
<dbReference type="PATRIC" id="fig|1414851.3.peg.375"/>
<name>V8GAV8_9BURK</name>
<protein>
    <recommendedName>
        <fullName evidence="1">FAD/NAD(P)-binding domain-containing protein</fullName>
    </recommendedName>
</protein>
<dbReference type="InterPro" id="IPR023753">
    <property type="entry name" value="FAD/NAD-binding_dom"/>
</dbReference>
<evidence type="ECO:0000259" key="1">
    <source>
        <dbReference type="Pfam" id="PF07992"/>
    </source>
</evidence>
<reference evidence="2 3" key="1">
    <citation type="submission" date="2013-11" db="EMBL/GenBank/DDBJ databases">
        <title>Genomic analysis of Pelistega sp. HM-7.</title>
        <authorList>
            <person name="Kumbhare S.V."/>
            <person name="Shetty S.A."/>
            <person name="Sharma O."/>
            <person name="Dhotre D.P."/>
        </authorList>
    </citation>
    <scope>NUCLEOTIDE SEQUENCE [LARGE SCALE GENOMIC DNA]</scope>
    <source>
        <strain evidence="2 3">HM-7</strain>
    </source>
</reference>
<dbReference type="PANTHER" id="PTHR43014">
    <property type="entry name" value="MERCURIC REDUCTASE"/>
    <property type="match status" value="1"/>
</dbReference>
<organism evidence="2 3">
    <name type="scientific">Pelistega indica</name>
    <dbReference type="NCBI Taxonomy" id="1414851"/>
    <lineage>
        <taxon>Bacteria</taxon>
        <taxon>Pseudomonadati</taxon>
        <taxon>Pseudomonadota</taxon>
        <taxon>Betaproteobacteria</taxon>
        <taxon>Burkholderiales</taxon>
        <taxon>Alcaligenaceae</taxon>
        <taxon>Pelistega</taxon>
    </lineage>
</organism>
<accession>V8GAV8</accession>
<dbReference type="EMBL" id="AYSV01000011">
    <property type="protein sequence ID" value="ETD72862.1"/>
    <property type="molecule type" value="Genomic_DNA"/>
</dbReference>
<dbReference type="SUPFAM" id="SSF51905">
    <property type="entry name" value="FAD/NAD(P)-binding domain"/>
    <property type="match status" value="1"/>
</dbReference>
<feature type="domain" description="FAD/NAD(P)-binding" evidence="1">
    <location>
        <begin position="2"/>
        <end position="126"/>
    </location>
</feature>
<dbReference type="GO" id="GO:0003955">
    <property type="term" value="F:NAD(P)H dehydrogenase (quinone) activity"/>
    <property type="evidence" value="ECO:0007669"/>
    <property type="project" value="TreeGrafter"/>
</dbReference>
<dbReference type="PRINTS" id="PR00411">
    <property type="entry name" value="PNDRDTASEI"/>
</dbReference>
<evidence type="ECO:0000313" key="3">
    <source>
        <dbReference type="Proteomes" id="UP000018766"/>
    </source>
</evidence>
<dbReference type="PANTHER" id="PTHR43014:SF4">
    <property type="entry name" value="PYRIDINE NUCLEOTIDE-DISULFIDE OXIDOREDUCTASE RCLA-RELATED"/>
    <property type="match status" value="1"/>
</dbReference>
<sequence>MATQGKKVALIEQSPQMYGDTCINIGCIPSKTLITAADKGKLFDASMADKTAITTRLRKKNYDTMVGANVEVITGSAKFIANKEIEVKTEQGTSQLTAETIIINTGAGSVVLPIKGLAESKNVFDSTGIQFLPTLPKNLESLVAEISA</sequence>
<dbReference type="Proteomes" id="UP000018766">
    <property type="component" value="Unassembled WGS sequence"/>
</dbReference>
<gene>
    <name evidence="2" type="ORF">V757_01745</name>
</gene>
<dbReference type="InterPro" id="IPR036188">
    <property type="entry name" value="FAD/NAD-bd_sf"/>
</dbReference>
<keyword evidence="3" id="KW-1185">Reference proteome</keyword>
<dbReference type="AlphaFoldDB" id="V8GAV8"/>